<comment type="caution">
    <text evidence="2">The sequence shown here is derived from an EMBL/GenBank/DDBJ whole genome shotgun (WGS) entry which is preliminary data.</text>
</comment>
<organism evidence="2 3">
    <name type="scientific">Robbsia betulipollinis</name>
    <dbReference type="NCBI Taxonomy" id="2981849"/>
    <lineage>
        <taxon>Bacteria</taxon>
        <taxon>Pseudomonadati</taxon>
        <taxon>Pseudomonadota</taxon>
        <taxon>Betaproteobacteria</taxon>
        <taxon>Burkholderiales</taxon>
        <taxon>Burkholderiaceae</taxon>
        <taxon>Robbsia</taxon>
    </lineage>
</organism>
<keyword evidence="3" id="KW-1185">Reference proteome</keyword>
<evidence type="ECO:0000313" key="3">
    <source>
        <dbReference type="Proteomes" id="UP001082899"/>
    </source>
</evidence>
<evidence type="ECO:0000256" key="1">
    <source>
        <dbReference type="SAM" id="MobiDB-lite"/>
    </source>
</evidence>
<dbReference type="Pfam" id="PF07103">
    <property type="entry name" value="DUF1365"/>
    <property type="match status" value="1"/>
</dbReference>
<accession>A0ABT3ZHF8</accession>
<evidence type="ECO:0000313" key="2">
    <source>
        <dbReference type="EMBL" id="MCY0385958.1"/>
    </source>
</evidence>
<dbReference type="InterPro" id="IPR010775">
    <property type="entry name" value="DUF1365"/>
</dbReference>
<dbReference type="Proteomes" id="UP001082899">
    <property type="component" value="Unassembled WGS sequence"/>
</dbReference>
<dbReference type="RefSeq" id="WP_267845126.1">
    <property type="nucleotide sequence ID" value="NZ_JAPMXC010000001.1"/>
</dbReference>
<dbReference type="PANTHER" id="PTHR33973">
    <property type="entry name" value="OS07G0153300 PROTEIN"/>
    <property type="match status" value="1"/>
</dbReference>
<reference evidence="2" key="1">
    <citation type="submission" date="2022-11" db="EMBL/GenBank/DDBJ databases">
        <title>Robbsia betulipollinis sp. nov., isolated from pollen of birch (Betula pendula).</title>
        <authorList>
            <person name="Shi H."/>
            <person name="Ambika Manirajan B."/>
            <person name="Ratering S."/>
            <person name="Geissler-Plaum R."/>
            <person name="Schnell S."/>
        </authorList>
    </citation>
    <scope>NUCLEOTIDE SEQUENCE</scope>
    <source>
        <strain evidence="2">Bb-Pol-6</strain>
    </source>
</reference>
<name>A0ABT3ZHF8_9BURK</name>
<feature type="compositionally biased region" description="Low complexity" evidence="1">
    <location>
        <begin position="1"/>
        <end position="20"/>
    </location>
</feature>
<dbReference type="EMBL" id="JAPMXC010000001">
    <property type="protein sequence ID" value="MCY0385958.1"/>
    <property type="molecule type" value="Genomic_DNA"/>
</dbReference>
<sequence>MTTGPAAMRRPPGPAASAPGPDAPPKPAAVLYVGSVSHQRRAPRAHRLRYRIFSMLLDLDRLDDAVRQTRLFSRNRFNLYSFHDRDHGERSAVPLRVQIDRLLERADVDLAGGRVELLCMPRVLGYVFNPLSVYYCYARDGTLAALVYEVSNTFGQRHTYVIPVAPDAPGAAPGTSVPDRAPRAIEQSCRKRFHVSPFLGRDMTYRFRVVRPDARLSVLIDAFDDPGPAVAAAPPQAILSAAYGAQRRGLTDGALLRLFVTHPLLTLKVVVGIHWEALQLWYKGSGFRPCPPPGDALTVVRLADIARPHDRFASSRFASSRFSSSRFSSSDSKEVQ</sequence>
<protein>
    <submittedName>
        <fullName evidence="2">DUF1365 domain-containing protein</fullName>
    </submittedName>
</protein>
<feature type="region of interest" description="Disordered" evidence="1">
    <location>
        <begin position="1"/>
        <end position="23"/>
    </location>
</feature>
<gene>
    <name evidence="2" type="ORF">OVY01_01605</name>
</gene>
<dbReference type="PANTHER" id="PTHR33973:SF4">
    <property type="entry name" value="OS07G0153300 PROTEIN"/>
    <property type="match status" value="1"/>
</dbReference>
<proteinExistence type="predicted"/>